<proteinExistence type="predicted"/>
<organism evidence="1 2">
    <name type="scientific">Paenibacillus gyeongsangnamensis</name>
    <dbReference type="NCBI Taxonomy" id="3388067"/>
    <lineage>
        <taxon>Bacteria</taxon>
        <taxon>Bacillati</taxon>
        <taxon>Bacillota</taxon>
        <taxon>Bacilli</taxon>
        <taxon>Bacillales</taxon>
        <taxon>Paenibacillaceae</taxon>
        <taxon>Paenibacillus</taxon>
    </lineage>
</organism>
<dbReference type="EMBL" id="JAQAGZ010000008">
    <property type="protein sequence ID" value="MCZ8513392.1"/>
    <property type="molecule type" value="Genomic_DNA"/>
</dbReference>
<gene>
    <name evidence="1" type="ORF">O9H85_13330</name>
</gene>
<evidence type="ECO:0000313" key="2">
    <source>
        <dbReference type="Proteomes" id="UP001527882"/>
    </source>
</evidence>
<comment type="caution">
    <text evidence="1">The sequence shown here is derived from an EMBL/GenBank/DDBJ whole genome shotgun (WGS) entry which is preliminary data.</text>
</comment>
<protein>
    <submittedName>
        <fullName evidence="1">Uncharacterized protein</fullName>
    </submittedName>
</protein>
<reference evidence="1 2" key="1">
    <citation type="submission" date="2022-12" db="EMBL/GenBank/DDBJ databases">
        <title>Draft genome sequence of Paenibacillus sp. dW9.</title>
        <authorList>
            <person name="Choi E.-W."/>
            <person name="Kim D.-U."/>
        </authorList>
    </citation>
    <scope>NUCLEOTIDE SEQUENCE [LARGE SCALE GENOMIC DNA]</scope>
    <source>
        <strain evidence="2">dW9</strain>
    </source>
</reference>
<keyword evidence="2" id="KW-1185">Reference proteome</keyword>
<evidence type="ECO:0000313" key="1">
    <source>
        <dbReference type="EMBL" id="MCZ8513392.1"/>
    </source>
</evidence>
<dbReference type="Proteomes" id="UP001527882">
    <property type="component" value="Unassembled WGS sequence"/>
</dbReference>
<dbReference type="RefSeq" id="WP_269881909.1">
    <property type="nucleotide sequence ID" value="NZ_JAQAGZ010000008.1"/>
</dbReference>
<name>A0ABT4Q952_9BACL</name>
<accession>A0ABT4Q952</accession>
<sequence length="118" mass="14277">MDELIRVVENKINILRASIEYNKKYFDFPFTNNCNHYYKLMLLHNRLENWELFLETLLSFRNSRCKIISKKSTFFEKVLNMENEGVLGYITKKTQSQILEYIKQLEWKVEELGGIWLS</sequence>